<gene>
    <name evidence="2" type="ordered locus">YPO2003</name>
</gene>
<dbReference type="InterPro" id="IPR008254">
    <property type="entry name" value="Flavodoxin/NO_synth"/>
</dbReference>
<dbReference type="PATRIC" id="fig|214092.21.peg.2386"/>
<evidence type="ECO:0000313" key="3">
    <source>
        <dbReference type="Proteomes" id="UP000000815"/>
    </source>
</evidence>
<name>A0A2U2H0V2_YERPE</name>
<dbReference type="KEGG" id="ype:YPO2003"/>
<dbReference type="AlphaFoldDB" id="A0A2U2H0V2"/>
<feature type="domain" description="Flavodoxin-like" evidence="1">
    <location>
        <begin position="85"/>
        <end position="208"/>
    </location>
</feature>
<dbReference type="InterPro" id="IPR029039">
    <property type="entry name" value="Flavoprotein-like_sf"/>
</dbReference>
<reference evidence="2 3" key="1">
    <citation type="journal article" date="2001" name="Nature">
        <title>Genome sequence of Yersinia pestis, the causative agent of plague.</title>
        <authorList>
            <person name="Parkhill J."/>
            <person name="Wren B.W."/>
            <person name="Thomson N.R."/>
            <person name="Titball R.W."/>
            <person name="Holden M.T.G."/>
            <person name="Prentice M.B."/>
            <person name="Sebaihia M."/>
            <person name="James K.D."/>
            <person name="Churcher C."/>
            <person name="Mungall K.L."/>
            <person name="Baker S."/>
            <person name="Basham D."/>
            <person name="Bentley S.D."/>
            <person name="Brooks K."/>
            <person name="Cerdeno-Tarraga A.M."/>
            <person name="Chillingworth T."/>
            <person name="Cronin A."/>
            <person name="Davies R.M."/>
            <person name="Davis P."/>
            <person name="Dougan G."/>
            <person name="Feltwell T."/>
            <person name="Hamlin N."/>
            <person name="Holroyd S."/>
            <person name="Jagels K."/>
            <person name="Leather S."/>
            <person name="Karlyshev A.V."/>
            <person name="Moule S."/>
            <person name="Oyston P.C.F."/>
            <person name="Quail M."/>
            <person name="Rutherford K."/>
            <person name="Simmonds M."/>
            <person name="Skelton J."/>
            <person name="Stevens K."/>
            <person name="Whitehead S."/>
            <person name="Barrell B.G."/>
        </authorList>
    </citation>
    <scope>NUCLEOTIDE SEQUENCE [LARGE SCALE GENOMIC DNA]</scope>
    <source>
        <strain evidence="3">CO-92 / Biovar Orientalis</strain>
    </source>
</reference>
<keyword evidence="3" id="KW-1185">Reference proteome</keyword>
<accession>A0A0H2W3S0</accession>
<dbReference type="SUPFAM" id="SSF52218">
    <property type="entry name" value="Flavoproteins"/>
    <property type="match status" value="1"/>
</dbReference>
<dbReference type="Gene3D" id="3.40.50.360">
    <property type="match status" value="1"/>
</dbReference>
<evidence type="ECO:0000259" key="1">
    <source>
        <dbReference type="Pfam" id="PF12682"/>
    </source>
</evidence>
<dbReference type="OrthoDB" id="9806505at2"/>
<dbReference type="EMBL" id="AL590842">
    <property type="protein sequence ID" value="CAL20639.1"/>
    <property type="molecule type" value="Genomic_DNA"/>
</dbReference>
<sequence length="235" mass="26656">MLITDDSLYPLASAMNKLRFTSLTKHLILFLAVAVSSLSLIAEAADRNARRVLIVYFSQPEDVKLEGVDGVSGASILQKNGEVLGSTQYVAQIIQEETGGDLFRIETVKPYPRQHDPLLKYAEQEVKEGGRPEMREKIQNLADYDQIFIGYPIWWYKMPMVMYSFFEQHDFSGKTLIPFTTHGGSRFSDSLREIKRLQPNAQLVTQGLAISRNDVTDDDTPKEIINWLNTLPNMP</sequence>
<dbReference type="Proteomes" id="UP000000815">
    <property type="component" value="Chromosome"/>
</dbReference>
<accession>Q0WFF0</accession>
<protein>
    <submittedName>
        <fullName evidence="2">Exported protein</fullName>
    </submittedName>
</protein>
<accession>Q7CI96</accession>
<dbReference type="GO" id="GO:0010181">
    <property type="term" value="F:FMN binding"/>
    <property type="evidence" value="ECO:0007669"/>
    <property type="project" value="InterPro"/>
</dbReference>
<evidence type="ECO:0000313" key="2">
    <source>
        <dbReference type="EMBL" id="CAL20639.1"/>
    </source>
</evidence>
<dbReference type="Pfam" id="PF12682">
    <property type="entry name" value="Flavodoxin_4"/>
    <property type="match status" value="1"/>
</dbReference>
<dbReference type="PANTHER" id="PTHR39201:SF1">
    <property type="entry name" value="FLAVODOXIN-LIKE DOMAIN-CONTAINING PROTEIN"/>
    <property type="match status" value="1"/>
</dbReference>
<dbReference type="PANTHER" id="PTHR39201">
    <property type="entry name" value="EXPORTED PROTEIN-RELATED"/>
    <property type="match status" value="1"/>
</dbReference>
<dbReference type="NCBIfam" id="NF005389">
    <property type="entry name" value="PRK06934.1"/>
    <property type="match status" value="1"/>
</dbReference>
<organism evidence="2 3">
    <name type="scientific">Yersinia pestis</name>
    <dbReference type="NCBI Taxonomy" id="632"/>
    <lineage>
        <taxon>Bacteria</taxon>
        <taxon>Pseudomonadati</taxon>
        <taxon>Pseudomonadota</taxon>
        <taxon>Gammaproteobacteria</taxon>
        <taxon>Enterobacterales</taxon>
        <taxon>Yersiniaceae</taxon>
        <taxon>Yersinia</taxon>
    </lineage>
</organism>
<dbReference type="PIR" id="AD0244">
    <property type="entry name" value="AD0244"/>
</dbReference>
<accession>Q74U85</accession>
<accession>A0A384L3P2</accession>
<accession>A0A2U2H0V2</accession>
<proteinExistence type="predicted"/>